<sequence>MKSWLPLLAPRGRARWAGLVVGLLVLAGASTQIGIAWATALPAGAVLRYGGTTISQDQFRHRIAVLSALYGVEPPADGPEADRFNRDAAKSTTVSLVLDQAARDKNVVIADKNAQDVLDKLISQNVTDGRAAFDQFLGTHGVSEADVLGEIKRQLATNRLMEIVTANVPKVTDADVRTAYDTHRSSMISPEKRHLRNIVVGSEAEANAMLAQLRGGADFGALAKASSLDQSTKDSGGDLGTLSADQMEDAYSKAAFAAPAGGLFGPVQTRYGWNVGQVVEVQQGQPLSFDQAKDQLRTDLQNQRTLDAWRAWLADQLKAANVEYADAYRPADPDAPPADASH</sequence>
<dbReference type="InterPro" id="IPR050245">
    <property type="entry name" value="PrsA_foldase"/>
</dbReference>
<feature type="domain" description="PpiC" evidence="7">
    <location>
        <begin position="190"/>
        <end position="280"/>
    </location>
</feature>
<evidence type="ECO:0000256" key="3">
    <source>
        <dbReference type="ARBA" id="ARBA00022729"/>
    </source>
</evidence>
<evidence type="ECO:0000313" key="8">
    <source>
        <dbReference type="EMBL" id="NKQ54235.1"/>
    </source>
</evidence>
<evidence type="ECO:0000256" key="1">
    <source>
        <dbReference type="ARBA" id="ARBA00000971"/>
    </source>
</evidence>
<dbReference type="EMBL" id="JAAXLS010000008">
    <property type="protein sequence ID" value="NKQ54235.1"/>
    <property type="molecule type" value="Genomic_DNA"/>
</dbReference>
<keyword evidence="5 6" id="KW-0413">Isomerase</keyword>
<name>A0ABX1J7B3_9PSEU</name>
<dbReference type="Gene3D" id="3.10.50.40">
    <property type="match status" value="1"/>
</dbReference>
<gene>
    <name evidence="8" type="ORF">HFP15_15205</name>
</gene>
<comment type="caution">
    <text evidence="8">The sequence shown here is derived from an EMBL/GenBank/DDBJ whole genome shotgun (WGS) entry which is preliminary data.</text>
</comment>
<proteinExistence type="predicted"/>
<keyword evidence="4 6" id="KW-0697">Rotamase</keyword>
<dbReference type="InterPro" id="IPR000297">
    <property type="entry name" value="PPIase_PpiC"/>
</dbReference>
<dbReference type="InterPro" id="IPR023058">
    <property type="entry name" value="PPIase_PpiC_CS"/>
</dbReference>
<dbReference type="Proteomes" id="UP000715441">
    <property type="component" value="Unassembled WGS sequence"/>
</dbReference>
<evidence type="ECO:0000256" key="5">
    <source>
        <dbReference type="ARBA" id="ARBA00023235"/>
    </source>
</evidence>
<dbReference type="InterPro" id="IPR027304">
    <property type="entry name" value="Trigger_fact/SurA_dom_sf"/>
</dbReference>
<dbReference type="Pfam" id="PF13145">
    <property type="entry name" value="Rotamase_2"/>
    <property type="match status" value="1"/>
</dbReference>
<dbReference type="SUPFAM" id="SSF109998">
    <property type="entry name" value="Triger factor/SurA peptide-binding domain-like"/>
    <property type="match status" value="1"/>
</dbReference>
<accession>A0ABX1J7B3</accession>
<dbReference type="SUPFAM" id="SSF54534">
    <property type="entry name" value="FKBP-like"/>
    <property type="match status" value="1"/>
</dbReference>
<protein>
    <recommendedName>
        <fullName evidence="2">peptidylprolyl isomerase</fullName>
        <ecNumber evidence="2">5.2.1.8</ecNumber>
    </recommendedName>
</protein>
<dbReference type="PROSITE" id="PS01096">
    <property type="entry name" value="PPIC_PPIASE_1"/>
    <property type="match status" value="1"/>
</dbReference>
<comment type="catalytic activity">
    <reaction evidence="1">
        <text>[protein]-peptidylproline (omega=180) = [protein]-peptidylproline (omega=0)</text>
        <dbReference type="Rhea" id="RHEA:16237"/>
        <dbReference type="Rhea" id="RHEA-COMP:10747"/>
        <dbReference type="Rhea" id="RHEA-COMP:10748"/>
        <dbReference type="ChEBI" id="CHEBI:83833"/>
        <dbReference type="ChEBI" id="CHEBI:83834"/>
        <dbReference type="EC" id="5.2.1.8"/>
    </reaction>
</comment>
<evidence type="ECO:0000256" key="6">
    <source>
        <dbReference type="PROSITE-ProRule" id="PRU00278"/>
    </source>
</evidence>
<keyword evidence="9" id="KW-1185">Reference proteome</keyword>
<dbReference type="PANTHER" id="PTHR47245:SF1">
    <property type="entry name" value="FOLDASE PROTEIN PRSA"/>
    <property type="match status" value="1"/>
</dbReference>
<dbReference type="InterPro" id="IPR046357">
    <property type="entry name" value="PPIase_dom_sf"/>
</dbReference>
<dbReference type="RefSeq" id="WP_168515900.1">
    <property type="nucleotide sequence ID" value="NZ_JAAXLS010000008.1"/>
</dbReference>
<reference evidence="8 9" key="1">
    <citation type="submission" date="2020-04" db="EMBL/GenBank/DDBJ databases">
        <title>Novel species.</title>
        <authorList>
            <person name="Teo W.F.A."/>
            <person name="Lipun K."/>
            <person name="Srisuk N."/>
            <person name="Duangmal K."/>
        </authorList>
    </citation>
    <scope>NUCLEOTIDE SEQUENCE [LARGE SCALE GENOMIC DNA]</scope>
    <source>
        <strain evidence="8 9">K13G38</strain>
    </source>
</reference>
<evidence type="ECO:0000313" key="9">
    <source>
        <dbReference type="Proteomes" id="UP000715441"/>
    </source>
</evidence>
<keyword evidence="3" id="KW-0732">Signal</keyword>
<evidence type="ECO:0000256" key="2">
    <source>
        <dbReference type="ARBA" id="ARBA00013194"/>
    </source>
</evidence>
<organism evidence="8 9">
    <name type="scientific">Amycolatopsis acididurans</name>
    <dbReference type="NCBI Taxonomy" id="2724524"/>
    <lineage>
        <taxon>Bacteria</taxon>
        <taxon>Bacillati</taxon>
        <taxon>Actinomycetota</taxon>
        <taxon>Actinomycetes</taxon>
        <taxon>Pseudonocardiales</taxon>
        <taxon>Pseudonocardiaceae</taxon>
        <taxon>Amycolatopsis</taxon>
    </lineage>
</organism>
<dbReference type="PANTHER" id="PTHR47245">
    <property type="entry name" value="PEPTIDYLPROLYL ISOMERASE"/>
    <property type="match status" value="1"/>
</dbReference>
<evidence type="ECO:0000256" key="4">
    <source>
        <dbReference type="ARBA" id="ARBA00023110"/>
    </source>
</evidence>
<dbReference type="PROSITE" id="PS50198">
    <property type="entry name" value="PPIC_PPIASE_2"/>
    <property type="match status" value="1"/>
</dbReference>
<evidence type="ECO:0000259" key="7">
    <source>
        <dbReference type="PROSITE" id="PS50198"/>
    </source>
</evidence>
<dbReference type="EC" id="5.2.1.8" evidence="2"/>